<comment type="subcellular location">
    <subcellularLocation>
        <location evidence="1">Cytoplasm</location>
    </subcellularLocation>
</comment>
<keyword evidence="2" id="KW-0963">Cytoplasm</keyword>
<dbReference type="Pfam" id="PF00225">
    <property type="entry name" value="Kinesin"/>
    <property type="match status" value="1"/>
</dbReference>
<keyword evidence="4 7" id="KW-0067">ATP-binding</keyword>
<dbReference type="GO" id="GO:0005524">
    <property type="term" value="F:ATP binding"/>
    <property type="evidence" value="ECO:0007669"/>
    <property type="project" value="UniProtKB-UniRule"/>
</dbReference>
<keyword evidence="6 7" id="KW-0505">Motor protein</keyword>
<evidence type="ECO:0000256" key="1">
    <source>
        <dbReference type="ARBA" id="ARBA00004496"/>
    </source>
</evidence>
<dbReference type="STRING" id="554065.E1Z2K1"/>
<dbReference type="GO" id="GO:0003777">
    <property type="term" value="F:microtubule motor activity"/>
    <property type="evidence" value="ECO:0007669"/>
    <property type="project" value="InterPro"/>
</dbReference>
<name>E1Z2K1_CHLVA</name>
<dbReference type="KEGG" id="cvr:CHLNCDRAFT_15412"/>
<dbReference type="PROSITE" id="PS50067">
    <property type="entry name" value="KINESIN_MOTOR_2"/>
    <property type="match status" value="1"/>
</dbReference>
<evidence type="ECO:0000313" key="10">
    <source>
        <dbReference type="Proteomes" id="UP000008141"/>
    </source>
</evidence>
<evidence type="ECO:0000256" key="3">
    <source>
        <dbReference type="ARBA" id="ARBA00022741"/>
    </source>
</evidence>
<dbReference type="Gene3D" id="3.40.850.10">
    <property type="entry name" value="Kinesin motor domain"/>
    <property type="match status" value="1"/>
</dbReference>
<organism evidence="10">
    <name type="scientific">Chlorella variabilis</name>
    <name type="common">Green alga</name>
    <dbReference type="NCBI Taxonomy" id="554065"/>
    <lineage>
        <taxon>Eukaryota</taxon>
        <taxon>Viridiplantae</taxon>
        <taxon>Chlorophyta</taxon>
        <taxon>core chlorophytes</taxon>
        <taxon>Trebouxiophyceae</taxon>
        <taxon>Chlorellales</taxon>
        <taxon>Chlorellaceae</taxon>
        <taxon>Chlorella clade</taxon>
        <taxon>Chlorella</taxon>
    </lineage>
</organism>
<keyword evidence="10" id="KW-1185">Reference proteome</keyword>
<dbReference type="GO" id="GO:0008017">
    <property type="term" value="F:microtubule binding"/>
    <property type="evidence" value="ECO:0007669"/>
    <property type="project" value="InterPro"/>
</dbReference>
<dbReference type="AlphaFoldDB" id="E1Z2K1"/>
<feature type="domain" description="Kinesin motor" evidence="8">
    <location>
        <begin position="1"/>
        <end position="50"/>
    </location>
</feature>
<dbReference type="GO" id="GO:0007018">
    <property type="term" value="P:microtubule-based movement"/>
    <property type="evidence" value="ECO:0007669"/>
    <property type="project" value="InterPro"/>
</dbReference>
<comment type="similarity">
    <text evidence="7">Belongs to the TRAFAC class myosin-kinesin ATPase superfamily. Kinesin family.</text>
</comment>
<feature type="binding site" evidence="7">
    <location>
        <begin position="43"/>
        <end position="50"/>
    </location>
    <ligand>
        <name>ATP</name>
        <dbReference type="ChEBI" id="CHEBI:30616"/>
    </ligand>
</feature>
<reference evidence="9 10" key="1">
    <citation type="journal article" date="2010" name="Plant Cell">
        <title>The Chlorella variabilis NC64A genome reveals adaptation to photosymbiosis, coevolution with viruses, and cryptic sex.</title>
        <authorList>
            <person name="Blanc G."/>
            <person name="Duncan G."/>
            <person name="Agarkova I."/>
            <person name="Borodovsky M."/>
            <person name="Gurnon J."/>
            <person name="Kuo A."/>
            <person name="Lindquist E."/>
            <person name="Lucas S."/>
            <person name="Pangilinan J."/>
            <person name="Polle J."/>
            <person name="Salamov A."/>
            <person name="Terry A."/>
            <person name="Yamada T."/>
            <person name="Dunigan D.D."/>
            <person name="Grigoriev I.V."/>
            <person name="Claverie J.M."/>
            <person name="Van Etten J.L."/>
        </authorList>
    </citation>
    <scope>NUCLEOTIDE SEQUENCE [LARGE SCALE GENOMIC DNA]</scope>
    <source>
        <strain evidence="9 10">NC64A</strain>
    </source>
</reference>
<dbReference type="PANTHER" id="PTHR47969">
    <property type="entry name" value="CHROMOSOME-ASSOCIATED KINESIN KIF4A-RELATED"/>
    <property type="match status" value="1"/>
</dbReference>
<dbReference type="EMBL" id="GL433835">
    <property type="protein sequence ID" value="EFN59675.1"/>
    <property type="molecule type" value="Genomic_DNA"/>
</dbReference>
<dbReference type="GO" id="GO:0051231">
    <property type="term" value="P:spindle elongation"/>
    <property type="evidence" value="ECO:0007669"/>
    <property type="project" value="TreeGrafter"/>
</dbReference>
<dbReference type="RefSeq" id="XP_005851777.1">
    <property type="nucleotide sequence ID" value="XM_005851715.1"/>
</dbReference>
<evidence type="ECO:0000256" key="7">
    <source>
        <dbReference type="PROSITE-ProRule" id="PRU00283"/>
    </source>
</evidence>
<feature type="non-terminal residue" evidence="9">
    <location>
        <position position="50"/>
    </location>
</feature>
<dbReference type="InterPro" id="IPR027640">
    <property type="entry name" value="Kinesin-like_fam"/>
</dbReference>
<dbReference type="PANTHER" id="PTHR47969:SF15">
    <property type="entry name" value="CHROMOSOME-ASSOCIATED KINESIN KIF4A-RELATED"/>
    <property type="match status" value="1"/>
</dbReference>
<keyword evidence="3 7" id="KW-0547">Nucleotide-binding</keyword>
<dbReference type="GO" id="GO:0005737">
    <property type="term" value="C:cytoplasm"/>
    <property type="evidence" value="ECO:0007669"/>
    <property type="project" value="UniProtKB-SubCell"/>
</dbReference>
<evidence type="ECO:0000313" key="9">
    <source>
        <dbReference type="EMBL" id="EFN59675.1"/>
    </source>
</evidence>
<feature type="non-terminal residue" evidence="9">
    <location>
        <position position="1"/>
    </location>
</feature>
<dbReference type="GeneID" id="17359107"/>
<dbReference type="InterPro" id="IPR036961">
    <property type="entry name" value="Kinesin_motor_dom_sf"/>
</dbReference>
<dbReference type="Proteomes" id="UP000008141">
    <property type="component" value="Unassembled WGS sequence"/>
</dbReference>
<sequence length="50" mass="5286">QLFTFDHVFGEGAEAAHSLYGKCVAPLVEGLFKGYNATVFAYGQTGSGKT</sequence>
<dbReference type="GO" id="GO:0005875">
    <property type="term" value="C:microtubule associated complex"/>
    <property type="evidence" value="ECO:0007669"/>
    <property type="project" value="TreeGrafter"/>
</dbReference>
<accession>E1Z2K1</accession>
<dbReference type="InterPro" id="IPR001752">
    <property type="entry name" value="Kinesin_motor_dom"/>
</dbReference>
<evidence type="ECO:0000256" key="4">
    <source>
        <dbReference type="ARBA" id="ARBA00022840"/>
    </source>
</evidence>
<dbReference type="OrthoDB" id="3176171at2759"/>
<proteinExistence type="inferred from homology"/>
<gene>
    <name evidence="9" type="ORF">CHLNCDRAFT_15412</name>
</gene>
<dbReference type="InParanoid" id="E1Z2K1"/>
<dbReference type="GO" id="GO:0007052">
    <property type="term" value="P:mitotic spindle organization"/>
    <property type="evidence" value="ECO:0007669"/>
    <property type="project" value="TreeGrafter"/>
</dbReference>
<dbReference type="eggNOG" id="KOG0244">
    <property type="taxonomic scope" value="Eukaryota"/>
</dbReference>
<dbReference type="InterPro" id="IPR027417">
    <property type="entry name" value="P-loop_NTPase"/>
</dbReference>
<dbReference type="SUPFAM" id="SSF52540">
    <property type="entry name" value="P-loop containing nucleoside triphosphate hydrolases"/>
    <property type="match status" value="1"/>
</dbReference>
<protein>
    <recommendedName>
        <fullName evidence="8">Kinesin motor domain-containing protein</fullName>
    </recommendedName>
</protein>
<evidence type="ECO:0000256" key="2">
    <source>
        <dbReference type="ARBA" id="ARBA00022490"/>
    </source>
</evidence>
<evidence type="ECO:0000259" key="8">
    <source>
        <dbReference type="PROSITE" id="PS50067"/>
    </source>
</evidence>
<evidence type="ECO:0000256" key="5">
    <source>
        <dbReference type="ARBA" id="ARBA00023054"/>
    </source>
</evidence>
<evidence type="ECO:0000256" key="6">
    <source>
        <dbReference type="ARBA" id="ARBA00023175"/>
    </source>
</evidence>
<keyword evidence="5" id="KW-0175">Coiled coil</keyword>